<dbReference type="InterPro" id="IPR011009">
    <property type="entry name" value="Kinase-like_dom_sf"/>
</dbReference>
<evidence type="ECO:0000256" key="10">
    <source>
        <dbReference type="PROSITE-ProRule" id="PRU10141"/>
    </source>
</evidence>
<gene>
    <name evidence="13" type="ORF">TEA_001334</name>
</gene>
<evidence type="ECO:0000313" key="13">
    <source>
        <dbReference type="EMBL" id="THG00931.1"/>
    </source>
</evidence>
<dbReference type="GO" id="GO:0005524">
    <property type="term" value="F:ATP binding"/>
    <property type="evidence" value="ECO:0007669"/>
    <property type="project" value="UniProtKB-UniRule"/>
</dbReference>
<feature type="compositionally biased region" description="Low complexity" evidence="11">
    <location>
        <begin position="88"/>
        <end position="104"/>
    </location>
</feature>
<feature type="region of interest" description="Disordered" evidence="11">
    <location>
        <begin position="60"/>
        <end position="113"/>
    </location>
</feature>
<keyword evidence="6" id="KW-0418">Kinase</keyword>
<proteinExistence type="inferred from homology"/>
<dbReference type="PANTHER" id="PTHR48016:SF29">
    <property type="entry name" value="MITOGEN-ACTIVATED PROTEIN KINASE KINASE KINASE 1-RELATED"/>
    <property type="match status" value="1"/>
</dbReference>
<dbReference type="AlphaFoldDB" id="A0A4S4DE31"/>
<reference evidence="13 14" key="1">
    <citation type="journal article" date="2018" name="Proc. Natl. Acad. Sci. U.S.A.">
        <title>Draft genome sequence of Camellia sinensis var. sinensis provides insights into the evolution of the tea genome and tea quality.</title>
        <authorList>
            <person name="Wei C."/>
            <person name="Yang H."/>
            <person name="Wang S."/>
            <person name="Zhao J."/>
            <person name="Liu C."/>
            <person name="Gao L."/>
            <person name="Xia E."/>
            <person name="Lu Y."/>
            <person name="Tai Y."/>
            <person name="She G."/>
            <person name="Sun J."/>
            <person name="Cao H."/>
            <person name="Tong W."/>
            <person name="Gao Q."/>
            <person name="Li Y."/>
            <person name="Deng W."/>
            <person name="Jiang X."/>
            <person name="Wang W."/>
            <person name="Chen Q."/>
            <person name="Zhang S."/>
            <person name="Li H."/>
            <person name="Wu J."/>
            <person name="Wang P."/>
            <person name="Li P."/>
            <person name="Shi C."/>
            <person name="Zheng F."/>
            <person name="Jian J."/>
            <person name="Huang B."/>
            <person name="Shan D."/>
            <person name="Shi M."/>
            <person name="Fang C."/>
            <person name="Yue Y."/>
            <person name="Li F."/>
            <person name="Li D."/>
            <person name="Wei S."/>
            <person name="Han B."/>
            <person name="Jiang C."/>
            <person name="Yin Y."/>
            <person name="Xia T."/>
            <person name="Zhang Z."/>
            <person name="Bennetzen J.L."/>
            <person name="Zhao S."/>
            <person name="Wan X."/>
        </authorList>
    </citation>
    <scope>NUCLEOTIDE SEQUENCE [LARGE SCALE GENOMIC DNA]</scope>
    <source>
        <strain evidence="14">cv. Shuchazao</strain>
        <tissue evidence="13">Leaf</tissue>
    </source>
</reference>
<dbReference type="Proteomes" id="UP000306102">
    <property type="component" value="Unassembled WGS sequence"/>
</dbReference>
<evidence type="ECO:0000256" key="6">
    <source>
        <dbReference type="ARBA" id="ARBA00022777"/>
    </source>
</evidence>
<evidence type="ECO:0000256" key="2">
    <source>
        <dbReference type="ARBA" id="ARBA00012406"/>
    </source>
</evidence>
<dbReference type="Gene3D" id="1.10.510.10">
    <property type="entry name" value="Transferase(Phosphotransferase) domain 1"/>
    <property type="match status" value="1"/>
</dbReference>
<comment type="caution">
    <text evidence="13">The sequence shown here is derived from an EMBL/GenBank/DDBJ whole genome shotgun (WGS) entry which is preliminary data.</text>
</comment>
<dbReference type="InterPro" id="IPR000719">
    <property type="entry name" value="Prot_kinase_dom"/>
</dbReference>
<feature type="region of interest" description="Disordered" evidence="11">
    <location>
        <begin position="651"/>
        <end position="671"/>
    </location>
</feature>
<keyword evidence="5 10" id="KW-0547">Nucleotide-binding</keyword>
<sequence>MGPCCAQSIIVTVMPPFEKIISNLLNFAAFSDQIARYGLGWVELSMYRIPRFFTHSEKQKSMDWKKNKKKSRPKLERRFANKNIDYEPSSSSSSSLASSPASEDSPAHRTRSLDLSPLGHVTSFRVQGNDGEFELICKSLGLSGPEDFAIPAAAWEARKLRLSSSDLHPISGFRNLESPRADPKVDDNDSGANELSNGFADRVRVNDESVDVCELSDKFGDSVRVCELSDKFGDSARVSEVMDNPITAKTSRSCGGGIKGVRPPVLAPPPSISLPRLDNVLAPPPSISLPRMDNSCSTWDILKSFAPDFNIDLSSAREYSSSDDDEEEIVEQKRLNGVMLGERRETAVHSKSSSFTTTNDDDCWSLTTEGMSNISPNDRLSNISPNDRFSSIVGDWVKGQLLGRGSFGSVYEGIADGGVFIAVKEVSLLDQGDQGRQSISQLEQEIALLSQFEHENIVRYYGTDKDESNLYIFLELVTKGSLLSLYQKYNLQDSIVSSYTRQILHGLKYLHERNVVHRDIKCANILVHANGSVKLADFGLAKATKLNDIKSCKGTPYWMAPEVVKRNDQGYGLPADIWSLGCTVLEMLTRQIPYANLESMQALFQIGRGVPPPVPDSLSRDARDFIFRCLQVKPNDRPTAADLLDHPYVRRPLPSSSGSSSPYNFGRRRRAETRERNKGVVVNVVVVAARRPIVAAYRSSASQPRLRLCLRLNLHLCPILLAPPIQFFFSFFSSSSFFPLISSQIRAPIFGLCTGVDSSKPWPIKSLLTNVYGSCFMTSKVVKLLVGIR</sequence>
<dbReference type="PROSITE" id="PS00107">
    <property type="entry name" value="PROTEIN_KINASE_ATP"/>
    <property type="match status" value="1"/>
</dbReference>
<dbReference type="EMBL" id="SDRB02011558">
    <property type="protein sequence ID" value="THG00931.1"/>
    <property type="molecule type" value="Genomic_DNA"/>
</dbReference>
<keyword evidence="3" id="KW-0723">Serine/threonine-protein kinase</keyword>
<accession>A0A4S4DE31</accession>
<feature type="compositionally biased region" description="Basic and acidic residues" evidence="11">
    <location>
        <begin position="177"/>
        <end position="187"/>
    </location>
</feature>
<dbReference type="SMART" id="SM00220">
    <property type="entry name" value="S_TKc"/>
    <property type="match status" value="1"/>
</dbReference>
<dbReference type="EC" id="2.7.11.25" evidence="2"/>
<dbReference type="Pfam" id="PF00069">
    <property type="entry name" value="Pkinase"/>
    <property type="match status" value="1"/>
</dbReference>
<dbReference type="GO" id="GO:1902065">
    <property type="term" value="P:response to L-glutamate"/>
    <property type="evidence" value="ECO:0007669"/>
    <property type="project" value="UniProtKB-ARBA"/>
</dbReference>
<organism evidence="13 14">
    <name type="scientific">Camellia sinensis var. sinensis</name>
    <name type="common">China tea</name>
    <dbReference type="NCBI Taxonomy" id="542762"/>
    <lineage>
        <taxon>Eukaryota</taxon>
        <taxon>Viridiplantae</taxon>
        <taxon>Streptophyta</taxon>
        <taxon>Embryophyta</taxon>
        <taxon>Tracheophyta</taxon>
        <taxon>Spermatophyta</taxon>
        <taxon>Magnoliopsida</taxon>
        <taxon>eudicotyledons</taxon>
        <taxon>Gunneridae</taxon>
        <taxon>Pentapetalae</taxon>
        <taxon>asterids</taxon>
        <taxon>Ericales</taxon>
        <taxon>Theaceae</taxon>
        <taxon>Camellia</taxon>
    </lineage>
</organism>
<evidence type="ECO:0000313" key="14">
    <source>
        <dbReference type="Proteomes" id="UP000306102"/>
    </source>
</evidence>
<dbReference type="GO" id="GO:0004709">
    <property type="term" value="F:MAP kinase kinase kinase activity"/>
    <property type="evidence" value="ECO:0007669"/>
    <property type="project" value="UniProtKB-EC"/>
</dbReference>
<dbReference type="InterPro" id="IPR008271">
    <property type="entry name" value="Ser/Thr_kinase_AS"/>
</dbReference>
<dbReference type="SUPFAM" id="SSF56112">
    <property type="entry name" value="Protein kinase-like (PK-like)"/>
    <property type="match status" value="1"/>
</dbReference>
<evidence type="ECO:0000256" key="3">
    <source>
        <dbReference type="ARBA" id="ARBA00022527"/>
    </source>
</evidence>
<name>A0A4S4DE31_CAMSN</name>
<evidence type="ECO:0000256" key="8">
    <source>
        <dbReference type="ARBA" id="ARBA00047559"/>
    </source>
</evidence>
<evidence type="ECO:0000256" key="5">
    <source>
        <dbReference type="ARBA" id="ARBA00022741"/>
    </source>
</evidence>
<evidence type="ECO:0000256" key="9">
    <source>
        <dbReference type="ARBA" id="ARBA00048329"/>
    </source>
</evidence>
<feature type="region of interest" description="Disordered" evidence="11">
    <location>
        <begin position="171"/>
        <end position="196"/>
    </location>
</feature>
<evidence type="ECO:0000256" key="7">
    <source>
        <dbReference type="ARBA" id="ARBA00022840"/>
    </source>
</evidence>
<evidence type="ECO:0000259" key="12">
    <source>
        <dbReference type="PROSITE" id="PS50011"/>
    </source>
</evidence>
<protein>
    <recommendedName>
        <fullName evidence="2">mitogen-activated protein kinase kinase kinase</fullName>
        <ecNumber evidence="2">2.7.11.25</ecNumber>
    </recommendedName>
</protein>
<dbReference type="PANTHER" id="PTHR48016">
    <property type="entry name" value="MAP KINASE KINASE KINASE SSK2-RELATED-RELATED"/>
    <property type="match status" value="1"/>
</dbReference>
<dbReference type="PROSITE" id="PS00108">
    <property type="entry name" value="PROTEIN_KINASE_ST"/>
    <property type="match status" value="1"/>
</dbReference>
<comment type="similarity">
    <text evidence="1">Belongs to the protein kinase superfamily. STE Ser/Thr protein kinase family. MAP kinase kinase kinase subfamily.</text>
</comment>
<dbReference type="InterPro" id="IPR017441">
    <property type="entry name" value="Protein_kinase_ATP_BS"/>
</dbReference>
<dbReference type="FunFam" id="1.10.510.10:FF:000359">
    <property type="entry name" value="Mitogen-activated protein kinase 1, putative, expressed"/>
    <property type="match status" value="1"/>
</dbReference>
<evidence type="ECO:0000256" key="11">
    <source>
        <dbReference type="SAM" id="MobiDB-lite"/>
    </source>
</evidence>
<keyword evidence="14" id="KW-1185">Reference proteome</keyword>
<evidence type="ECO:0000256" key="4">
    <source>
        <dbReference type="ARBA" id="ARBA00022679"/>
    </source>
</evidence>
<dbReference type="STRING" id="542762.A0A4S4DE31"/>
<feature type="domain" description="Protein kinase" evidence="12">
    <location>
        <begin position="396"/>
        <end position="649"/>
    </location>
</feature>
<keyword evidence="7 10" id="KW-0067">ATP-binding</keyword>
<comment type="catalytic activity">
    <reaction evidence="8">
        <text>L-threonyl-[protein] + ATP = O-phospho-L-threonyl-[protein] + ADP + H(+)</text>
        <dbReference type="Rhea" id="RHEA:46608"/>
        <dbReference type="Rhea" id="RHEA-COMP:11060"/>
        <dbReference type="Rhea" id="RHEA-COMP:11605"/>
        <dbReference type="ChEBI" id="CHEBI:15378"/>
        <dbReference type="ChEBI" id="CHEBI:30013"/>
        <dbReference type="ChEBI" id="CHEBI:30616"/>
        <dbReference type="ChEBI" id="CHEBI:61977"/>
        <dbReference type="ChEBI" id="CHEBI:456216"/>
        <dbReference type="EC" id="2.7.11.25"/>
    </reaction>
</comment>
<evidence type="ECO:0000256" key="1">
    <source>
        <dbReference type="ARBA" id="ARBA00006529"/>
    </source>
</evidence>
<dbReference type="InterPro" id="IPR050538">
    <property type="entry name" value="MAP_kinase_kinase_kinase"/>
</dbReference>
<dbReference type="PROSITE" id="PS50011">
    <property type="entry name" value="PROTEIN_KINASE_DOM"/>
    <property type="match status" value="1"/>
</dbReference>
<feature type="binding site" evidence="10">
    <location>
        <position position="424"/>
    </location>
    <ligand>
        <name>ATP</name>
        <dbReference type="ChEBI" id="CHEBI:30616"/>
    </ligand>
</feature>
<dbReference type="GO" id="GO:0005737">
    <property type="term" value="C:cytoplasm"/>
    <property type="evidence" value="ECO:0007669"/>
    <property type="project" value="TreeGrafter"/>
</dbReference>
<comment type="catalytic activity">
    <reaction evidence="9">
        <text>L-seryl-[protein] + ATP = O-phospho-L-seryl-[protein] + ADP + H(+)</text>
        <dbReference type="Rhea" id="RHEA:17989"/>
        <dbReference type="Rhea" id="RHEA-COMP:9863"/>
        <dbReference type="Rhea" id="RHEA-COMP:11604"/>
        <dbReference type="ChEBI" id="CHEBI:15378"/>
        <dbReference type="ChEBI" id="CHEBI:29999"/>
        <dbReference type="ChEBI" id="CHEBI:30616"/>
        <dbReference type="ChEBI" id="CHEBI:83421"/>
        <dbReference type="ChEBI" id="CHEBI:456216"/>
        <dbReference type="EC" id="2.7.11.25"/>
    </reaction>
</comment>
<keyword evidence="4" id="KW-0808">Transferase</keyword>